<name>A0ABP6WEJ8_9ACTN</name>
<dbReference type="Proteomes" id="UP001500301">
    <property type="component" value="Unassembled WGS sequence"/>
</dbReference>
<keyword evidence="3" id="KW-1185">Reference proteome</keyword>
<reference evidence="3" key="1">
    <citation type="journal article" date="2019" name="Int. J. Syst. Evol. Microbiol.">
        <title>The Global Catalogue of Microorganisms (GCM) 10K type strain sequencing project: providing services to taxonomists for standard genome sequencing and annotation.</title>
        <authorList>
            <consortium name="The Broad Institute Genomics Platform"/>
            <consortium name="The Broad Institute Genome Sequencing Center for Infectious Disease"/>
            <person name="Wu L."/>
            <person name="Ma J."/>
        </authorList>
    </citation>
    <scope>NUCLEOTIDE SEQUENCE [LARGE SCALE GENOMIC DNA]</scope>
    <source>
        <strain evidence="3">JCM 17460</strain>
    </source>
</reference>
<accession>A0ABP6WEJ8</accession>
<feature type="domain" description="VOC" evidence="1">
    <location>
        <begin position="4"/>
        <end position="123"/>
    </location>
</feature>
<organism evidence="2 3">
    <name type="scientific">Nocardioides daeguensis</name>
    <dbReference type="NCBI Taxonomy" id="908359"/>
    <lineage>
        <taxon>Bacteria</taxon>
        <taxon>Bacillati</taxon>
        <taxon>Actinomycetota</taxon>
        <taxon>Actinomycetes</taxon>
        <taxon>Propionibacteriales</taxon>
        <taxon>Nocardioidaceae</taxon>
        <taxon>Nocardioides</taxon>
    </lineage>
</organism>
<evidence type="ECO:0000259" key="1">
    <source>
        <dbReference type="PROSITE" id="PS51819"/>
    </source>
</evidence>
<comment type="caution">
    <text evidence="2">The sequence shown here is derived from an EMBL/GenBank/DDBJ whole genome shotgun (WGS) entry which is preliminary data.</text>
</comment>
<dbReference type="EMBL" id="BAABBB010000026">
    <property type="protein sequence ID" value="GAA3549138.1"/>
    <property type="molecule type" value="Genomic_DNA"/>
</dbReference>
<evidence type="ECO:0000313" key="2">
    <source>
        <dbReference type="EMBL" id="GAA3549138.1"/>
    </source>
</evidence>
<sequence>MNITATAVSLNVADVEASAAWAQRHLGFTEAMSADGFCSLEHPQAGMNLIYLRTGLASFKPASAAGPADGLLVVFTVDDIDTEYARLRAEGVEVVTPIETEPWGERYFQMTDPNGVVFQLVQWVMPASPQPTAP</sequence>
<evidence type="ECO:0000313" key="3">
    <source>
        <dbReference type="Proteomes" id="UP001500301"/>
    </source>
</evidence>
<gene>
    <name evidence="2" type="ORF">GCM10022263_40080</name>
</gene>
<proteinExistence type="predicted"/>
<dbReference type="Pfam" id="PF00903">
    <property type="entry name" value="Glyoxalase"/>
    <property type="match status" value="1"/>
</dbReference>
<protein>
    <submittedName>
        <fullName evidence="2">VOC family protein</fullName>
    </submittedName>
</protein>
<dbReference type="PROSITE" id="PS51819">
    <property type="entry name" value="VOC"/>
    <property type="match status" value="1"/>
</dbReference>
<dbReference type="InterPro" id="IPR037523">
    <property type="entry name" value="VOC_core"/>
</dbReference>
<dbReference type="PANTHER" id="PTHR36503">
    <property type="entry name" value="BLR2520 PROTEIN"/>
    <property type="match status" value="1"/>
</dbReference>
<dbReference type="RefSeq" id="WP_218234868.1">
    <property type="nucleotide sequence ID" value="NZ_BAABBB010000026.1"/>
</dbReference>
<dbReference type="PANTHER" id="PTHR36503:SF1">
    <property type="entry name" value="BLR2520 PROTEIN"/>
    <property type="match status" value="1"/>
</dbReference>
<dbReference type="InterPro" id="IPR004360">
    <property type="entry name" value="Glyas_Fos-R_dOase_dom"/>
</dbReference>